<keyword evidence="1 4" id="KW-0732">Signal</keyword>
<accession>A0A7Y6NMV1</accession>
<sequence>MTTPFRPSTATSPRALRWLRGACIALGSAVALAATSSAFVETLNVAELIQQALNAKLNRTRSNLPDYKVDADWPRQLPNNWIMGQVGGIAVDRYDRIWVLQRPRSLTVDEAGAAQVPPRSECCFPAPPVLVFDSDGNLINAWGGAAPGYDWPQTEHGIWVDNENNVWIGGNAATDRQVLKFTSSGRFLMQIGHPSTDPIDSTRTDILGQVAQIHVDDRANEVYLADGYGNHRVIVYDSRTGAFKRMWGAYGRPPTDLALGAYDPSQPVATQFRNPVHCVKIADDGLVYVCDRVNNRIQVFTKAGQFVREFFVAPQTRGNGAVWDVEFSNDRNQRYLLVIDGENNVVWTLDRSNGAVLDKQFHAGRNAGQFHWVHQAATDSKGALYTGEVDTAKRVQRFVLDRR</sequence>
<proteinExistence type="predicted"/>
<evidence type="ECO:0000256" key="1">
    <source>
        <dbReference type="ARBA" id="ARBA00022729"/>
    </source>
</evidence>
<gene>
    <name evidence="5" type="ORF">HQN59_10095</name>
</gene>
<reference evidence="5 6" key="1">
    <citation type="submission" date="2020-06" db="EMBL/GenBank/DDBJ databases">
        <title>Schlegella sp. ID0723 isolated from air conditioner.</title>
        <authorList>
            <person name="Kim D.Y."/>
            <person name="Kim D.-U."/>
        </authorList>
    </citation>
    <scope>NUCLEOTIDE SEQUENCE [LARGE SCALE GENOMIC DNA]</scope>
    <source>
        <strain evidence="5 6">ID0723</strain>
    </source>
</reference>
<evidence type="ECO:0000256" key="2">
    <source>
        <dbReference type="ARBA" id="ARBA00022737"/>
    </source>
</evidence>
<dbReference type="AlphaFoldDB" id="A0A7Y6NMV1"/>
<dbReference type="PANTHER" id="PTHR10680">
    <property type="entry name" value="PEPTIDYL-GLYCINE ALPHA-AMIDATING MONOOXYGENASE"/>
    <property type="match status" value="1"/>
</dbReference>
<dbReference type="Pfam" id="PF01436">
    <property type="entry name" value="NHL"/>
    <property type="match status" value="1"/>
</dbReference>
<protein>
    <recommendedName>
        <fullName evidence="7">NHL repeat-containing protein</fullName>
    </recommendedName>
</protein>
<dbReference type="InterPro" id="IPR001258">
    <property type="entry name" value="NHL_repeat"/>
</dbReference>
<feature type="signal peptide" evidence="4">
    <location>
        <begin position="1"/>
        <end position="33"/>
    </location>
</feature>
<organism evidence="5 6">
    <name type="scientific">Piscinibacter koreensis</name>
    <dbReference type="NCBI Taxonomy" id="2742824"/>
    <lineage>
        <taxon>Bacteria</taxon>
        <taxon>Pseudomonadati</taxon>
        <taxon>Pseudomonadota</taxon>
        <taxon>Betaproteobacteria</taxon>
        <taxon>Burkholderiales</taxon>
        <taxon>Sphaerotilaceae</taxon>
        <taxon>Piscinibacter</taxon>
    </lineage>
</organism>
<dbReference type="EMBL" id="JABWMJ010000004">
    <property type="protein sequence ID" value="NUZ06113.1"/>
    <property type="molecule type" value="Genomic_DNA"/>
</dbReference>
<keyword evidence="6" id="KW-1185">Reference proteome</keyword>
<keyword evidence="2" id="KW-0677">Repeat</keyword>
<dbReference type="RefSeq" id="WP_176068783.1">
    <property type="nucleotide sequence ID" value="NZ_JABWMJ010000004.1"/>
</dbReference>
<dbReference type="InterPro" id="IPR011042">
    <property type="entry name" value="6-blade_b-propeller_TolB-like"/>
</dbReference>
<name>A0A7Y6NMV1_9BURK</name>
<evidence type="ECO:0008006" key="7">
    <source>
        <dbReference type="Google" id="ProtNLM"/>
    </source>
</evidence>
<evidence type="ECO:0000313" key="6">
    <source>
        <dbReference type="Proteomes" id="UP000529637"/>
    </source>
</evidence>
<evidence type="ECO:0000256" key="3">
    <source>
        <dbReference type="ARBA" id="ARBA00023180"/>
    </source>
</evidence>
<dbReference type="Proteomes" id="UP000529637">
    <property type="component" value="Unassembled WGS sequence"/>
</dbReference>
<feature type="chain" id="PRO_5030968366" description="NHL repeat-containing protein" evidence="4">
    <location>
        <begin position="34"/>
        <end position="403"/>
    </location>
</feature>
<keyword evidence="3" id="KW-0325">Glycoprotein</keyword>
<dbReference type="Gene3D" id="2.120.10.30">
    <property type="entry name" value="TolB, C-terminal domain"/>
    <property type="match status" value="1"/>
</dbReference>
<evidence type="ECO:0000313" key="5">
    <source>
        <dbReference type="EMBL" id="NUZ06113.1"/>
    </source>
</evidence>
<dbReference type="SUPFAM" id="SSF63829">
    <property type="entry name" value="Calcium-dependent phosphotriesterase"/>
    <property type="match status" value="1"/>
</dbReference>
<evidence type="ECO:0000256" key="4">
    <source>
        <dbReference type="SAM" id="SignalP"/>
    </source>
</evidence>
<comment type="caution">
    <text evidence="5">The sequence shown here is derived from an EMBL/GenBank/DDBJ whole genome shotgun (WGS) entry which is preliminary data.</text>
</comment>